<dbReference type="InterPro" id="IPR000504">
    <property type="entry name" value="RRM_dom"/>
</dbReference>
<keyword evidence="3" id="KW-0812">Transmembrane</keyword>
<sequence>MSTTLVQELFSEMGHLKHCAVHYDSNRRPTGSAEVIFTRRSEALQALKRYNNVRLDGKPMKIEVIGADTGLSAASATRVSVVPGARGRGQREVVMMPGTSGVGRGGSVEVLLKEGEEKGVVVLVAVGVALVRGVGVGMGVAIMCERHLWKNQRNNWTRSLTTTILVR</sequence>
<comment type="caution">
    <text evidence="5">The sequence shown here is derived from an EMBL/GenBank/DDBJ whole genome shotgun (WGS) entry which is preliminary data.</text>
</comment>
<reference evidence="5" key="2">
    <citation type="submission" date="2021-12" db="EMBL/GenBank/DDBJ databases">
        <title>Resequencing data analysis of finger millet.</title>
        <authorList>
            <person name="Hatakeyama M."/>
            <person name="Aluri S."/>
            <person name="Balachadran M.T."/>
            <person name="Sivarajan S.R."/>
            <person name="Poveda L."/>
            <person name="Shimizu-Inatsugi R."/>
            <person name="Schlapbach R."/>
            <person name="Sreeman S.M."/>
            <person name="Shimizu K.K."/>
        </authorList>
    </citation>
    <scope>NUCLEOTIDE SEQUENCE</scope>
</reference>
<accession>A0AAV5F080</accession>
<evidence type="ECO:0000313" key="6">
    <source>
        <dbReference type="Proteomes" id="UP001054889"/>
    </source>
</evidence>
<dbReference type="InterPro" id="IPR035979">
    <property type="entry name" value="RBD_domain_sf"/>
</dbReference>
<evidence type="ECO:0000313" key="5">
    <source>
        <dbReference type="EMBL" id="GJN29113.1"/>
    </source>
</evidence>
<gene>
    <name evidence="5" type="primary">gb17306</name>
    <name evidence="5" type="ORF">PR202_gb17306</name>
</gene>
<dbReference type="PROSITE" id="PS50102">
    <property type="entry name" value="RRM"/>
    <property type="match status" value="1"/>
</dbReference>
<dbReference type="InterPro" id="IPR012677">
    <property type="entry name" value="Nucleotide-bd_a/b_plait_sf"/>
</dbReference>
<evidence type="ECO:0000256" key="1">
    <source>
        <dbReference type="ARBA" id="ARBA00022884"/>
    </source>
</evidence>
<evidence type="ECO:0000259" key="4">
    <source>
        <dbReference type="PROSITE" id="PS50102"/>
    </source>
</evidence>
<evidence type="ECO:0000256" key="3">
    <source>
        <dbReference type="SAM" id="Phobius"/>
    </source>
</evidence>
<evidence type="ECO:0000256" key="2">
    <source>
        <dbReference type="PROSITE-ProRule" id="PRU00176"/>
    </source>
</evidence>
<dbReference type="GO" id="GO:0005634">
    <property type="term" value="C:nucleus"/>
    <property type="evidence" value="ECO:0007669"/>
    <property type="project" value="TreeGrafter"/>
</dbReference>
<reference evidence="5" key="1">
    <citation type="journal article" date="2018" name="DNA Res.">
        <title>Multiple hybrid de novo genome assembly of finger millet, an orphan allotetraploid crop.</title>
        <authorList>
            <person name="Hatakeyama M."/>
            <person name="Aluri S."/>
            <person name="Balachadran M.T."/>
            <person name="Sivarajan S.R."/>
            <person name="Patrignani A."/>
            <person name="Gruter S."/>
            <person name="Poveda L."/>
            <person name="Shimizu-Inatsugi R."/>
            <person name="Baeten J."/>
            <person name="Francoijs K.J."/>
            <person name="Nataraja K.N."/>
            <person name="Reddy Y.A.N."/>
            <person name="Phadnis S."/>
            <person name="Ravikumar R.L."/>
            <person name="Schlapbach R."/>
            <person name="Sreeman S.M."/>
            <person name="Shimizu K.K."/>
        </authorList>
    </citation>
    <scope>NUCLEOTIDE SEQUENCE</scope>
</reference>
<name>A0AAV5F080_ELECO</name>
<keyword evidence="3" id="KW-0472">Membrane</keyword>
<dbReference type="PANTHER" id="PTHR19965:SF101">
    <property type="entry name" value="OS06G0256200 PROTEIN"/>
    <property type="match status" value="1"/>
</dbReference>
<dbReference type="GO" id="GO:0006406">
    <property type="term" value="P:mRNA export from nucleus"/>
    <property type="evidence" value="ECO:0007669"/>
    <property type="project" value="TreeGrafter"/>
</dbReference>
<dbReference type="GO" id="GO:0003729">
    <property type="term" value="F:mRNA binding"/>
    <property type="evidence" value="ECO:0007669"/>
    <property type="project" value="TreeGrafter"/>
</dbReference>
<feature type="domain" description="RRM" evidence="4">
    <location>
        <begin position="1"/>
        <end position="67"/>
    </location>
</feature>
<keyword evidence="6" id="KW-1185">Reference proteome</keyword>
<feature type="transmembrane region" description="Helical" evidence="3">
    <location>
        <begin position="120"/>
        <end position="144"/>
    </location>
</feature>
<dbReference type="Proteomes" id="UP001054889">
    <property type="component" value="Unassembled WGS sequence"/>
</dbReference>
<keyword evidence="1 2" id="KW-0694">RNA-binding</keyword>
<dbReference type="SUPFAM" id="SSF54928">
    <property type="entry name" value="RNA-binding domain, RBD"/>
    <property type="match status" value="1"/>
</dbReference>
<dbReference type="EMBL" id="BQKI01000081">
    <property type="protein sequence ID" value="GJN29113.1"/>
    <property type="molecule type" value="Genomic_DNA"/>
</dbReference>
<dbReference type="InterPro" id="IPR051229">
    <property type="entry name" value="ALYREF_mRNA_export"/>
</dbReference>
<dbReference type="Gene3D" id="3.30.70.330">
    <property type="match status" value="1"/>
</dbReference>
<dbReference type="AlphaFoldDB" id="A0AAV5F080"/>
<dbReference type="Pfam" id="PF00076">
    <property type="entry name" value="RRM_1"/>
    <property type="match status" value="1"/>
</dbReference>
<protein>
    <recommendedName>
        <fullName evidence="4">RRM domain-containing protein</fullName>
    </recommendedName>
</protein>
<organism evidence="5 6">
    <name type="scientific">Eleusine coracana subsp. coracana</name>
    <dbReference type="NCBI Taxonomy" id="191504"/>
    <lineage>
        <taxon>Eukaryota</taxon>
        <taxon>Viridiplantae</taxon>
        <taxon>Streptophyta</taxon>
        <taxon>Embryophyta</taxon>
        <taxon>Tracheophyta</taxon>
        <taxon>Spermatophyta</taxon>
        <taxon>Magnoliopsida</taxon>
        <taxon>Liliopsida</taxon>
        <taxon>Poales</taxon>
        <taxon>Poaceae</taxon>
        <taxon>PACMAD clade</taxon>
        <taxon>Chloridoideae</taxon>
        <taxon>Cynodonteae</taxon>
        <taxon>Eleusininae</taxon>
        <taxon>Eleusine</taxon>
    </lineage>
</organism>
<proteinExistence type="predicted"/>
<keyword evidence="3" id="KW-1133">Transmembrane helix</keyword>
<dbReference type="PANTHER" id="PTHR19965">
    <property type="entry name" value="RNA AND EXPORT FACTOR BINDING PROTEIN"/>
    <property type="match status" value="1"/>
</dbReference>